<accession>A0A511B059</accession>
<protein>
    <submittedName>
        <fullName evidence="2">Amidase</fullName>
    </submittedName>
</protein>
<dbReference type="SUPFAM" id="SSF75304">
    <property type="entry name" value="Amidase signature (AS) enzymes"/>
    <property type="match status" value="1"/>
</dbReference>
<dbReference type="InterPro" id="IPR000120">
    <property type="entry name" value="Amidase"/>
</dbReference>
<comment type="caution">
    <text evidence="2">The sequence shown here is derived from an EMBL/GenBank/DDBJ whole genome shotgun (WGS) entry which is preliminary data.</text>
</comment>
<dbReference type="PANTHER" id="PTHR11895">
    <property type="entry name" value="TRANSAMIDASE"/>
    <property type="match status" value="1"/>
</dbReference>
<dbReference type="AlphaFoldDB" id="A0A511B059"/>
<dbReference type="InterPro" id="IPR014087">
    <property type="entry name" value="Carboxybiuret_hydro_AtzE"/>
</dbReference>
<dbReference type="RefSeq" id="WP_146796063.1">
    <property type="nucleotide sequence ID" value="NZ_BARC01000003.1"/>
</dbReference>
<dbReference type="Gene3D" id="3.90.1300.10">
    <property type="entry name" value="Amidase signature (AS) domain"/>
    <property type="match status" value="1"/>
</dbReference>
<dbReference type="InterPro" id="IPR023631">
    <property type="entry name" value="Amidase_dom"/>
</dbReference>
<name>A0A511B059_9PROT</name>
<evidence type="ECO:0000259" key="1">
    <source>
        <dbReference type="Pfam" id="PF01425"/>
    </source>
</evidence>
<dbReference type="GO" id="GO:0003824">
    <property type="term" value="F:catalytic activity"/>
    <property type="evidence" value="ECO:0007669"/>
    <property type="project" value="InterPro"/>
</dbReference>
<sequence length="445" mass="46487">MSTGLELKTCDIAALVRSGKRSAVDVTQAVLADIEARDSTLNCVTRLLHERALQAAAEVDRKVAAGEDPGALAGVPFGIKDLFDVQGQITTAGSVVLRNDPPSDEDAVLVARLLEAGAIPVALTNMDEFAYGFATDNAHNGVTRNPHAPDRLAGGSSGGSAAGVAASMFSLGLGSDTNGSIRVPASLCGVWGLRATQGRLSVEGSYPFVASLDTVGPFADSASGLQACFEALTKETMVPVDTTNLRIARLGGWFADNMSAPMQAAVDGLAEFLGAGTVVELPEVARARAAAFIISASEGAALHLDRLKERAADYDPAVRDRLLAGALLPATLIFKAHRLRNWFRAEMHKAFTDVDVLIAPAVVGESPRFDEPLIEVGGEMVSARANLGLYTQPLTLAGFPVLTVPLVVPGLPLGAQLVARPGREDILLALGRRLEESGIALARRV</sequence>
<gene>
    <name evidence="2" type="primary">gatA</name>
    <name evidence="2" type="ORF">GWA01_16040</name>
</gene>
<dbReference type="NCBIfam" id="TIGR02715">
    <property type="entry name" value="amido_AtzE"/>
    <property type="match status" value="1"/>
</dbReference>
<dbReference type="EMBL" id="BJUZ01000002">
    <property type="protein sequence ID" value="GEK93834.1"/>
    <property type="molecule type" value="Genomic_DNA"/>
</dbReference>
<dbReference type="OrthoDB" id="9811471at2"/>
<dbReference type="PANTHER" id="PTHR11895:SF172">
    <property type="entry name" value="GLUTAMYL-TRNA(GLN) AMIDOTRANSFERASE"/>
    <property type="match status" value="1"/>
</dbReference>
<dbReference type="Pfam" id="PF01425">
    <property type="entry name" value="Amidase"/>
    <property type="match status" value="1"/>
</dbReference>
<feature type="domain" description="Amidase" evidence="1">
    <location>
        <begin position="25"/>
        <end position="428"/>
    </location>
</feature>
<dbReference type="Proteomes" id="UP000321230">
    <property type="component" value="Unassembled WGS sequence"/>
</dbReference>
<reference evidence="2 3" key="1">
    <citation type="submission" date="2019-07" db="EMBL/GenBank/DDBJ databases">
        <title>Whole genome shotgun sequence of Gluconobacter wancherniae NBRC 103581.</title>
        <authorList>
            <person name="Hosoyama A."/>
            <person name="Uohara A."/>
            <person name="Ohji S."/>
            <person name="Ichikawa N."/>
        </authorList>
    </citation>
    <scope>NUCLEOTIDE SEQUENCE [LARGE SCALE GENOMIC DNA]</scope>
    <source>
        <strain evidence="2 3">NBRC 103581</strain>
    </source>
</reference>
<dbReference type="NCBIfam" id="NF006631">
    <property type="entry name" value="PRK09201.1"/>
    <property type="match status" value="1"/>
</dbReference>
<dbReference type="InterPro" id="IPR036928">
    <property type="entry name" value="AS_sf"/>
</dbReference>
<organism evidence="2 3">
    <name type="scientific">Gluconobacter wancherniae NBRC 103581</name>
    <dbReference type="NCBI Taxonomy" id="656744"/>
    <lineage>
        <taxon>Bacteria</taxon>
        <taxon>Pseudomonadati</taxon>
        <taxon>Pseudomonadota</taxon>
        <taxon>Alphaproteobacteria</taxon>
        <taxon>Acetobacterales</taxon>
        <taxon>Acetobacteraceae</taxon>
        <taxon>Gluconobacter</taxon>
    </lineage>
</organism>
<proteinExistence type="predicted"/>
<evidence type="ECO:0000313" key="2">
    <source>
        <dbReference type="EMBL" id="GEK93834.1"/>
    </source>
</evidence>
<evidence type="ECO:0000313" key="3">
    <source>
        <dbReference type="Proteomes" id="UP000321230"/>
    </source>
</evidence>
<keyword evidence="3" id="KW-1185">Reference proteome</keyword>